<evidence type="ECO:0000313" key="3">
    <source>
        <dbReference type="Proteomes" id="UP001596409"/>
    </source>
</evidence>
<protein>
    <submittedName>
        <fullName evidence="2">CHAT domain-containing protein</fullName>
    </submittedName>
</protein>
<sequence>MDGRLYRPITDFVLRLERSGLPSPDVKPGYVPVLVEATDPEGRVWRSDGHQPVCTDARQRERGANWPARDGKSLLPEGPVRDAFHNSVARADASGLLLRVCLEVTDPDLADIPWEQALVPERQDGTPVIRPGPGVLARYRGILPVRRVAGLPARLNDPHPDDLTGALVLGSALQVRGELVCPDGRKETIEPLVGADADASVAGEPLVTRTRHPVRPLEYPLTASALRSALRAPAWCFAFQGHGLRDGLVLAGPDGVTPEFVGAGELAEALTGAGVAVVLLLACRTAAPGHGSVDPSLAEALARGGVPYVIAMRTPVRNIDAHRMARNFFEELAASGSVDRAVISIREQTAADEWLPSVYVAAQSPRHLPIPPPPLPAPQLTGLTAYHVPADWDPDEPRPLVGDGHPARIDVLWGLDRGPLRGVLVDPAPDGDARLAALLTHVEEYVLREEPDWVLEGVLPTRRWFVVRPDWRDPPGDATHLAHSLTDHRQLEWYLEAGPGAPDADDPGYGRRVGLVLPYDPASGRDRDDVAAFSRRLALAFPGAALIVRVQGRLAGSDLDRIKDLVDDLALARPSVACLSRVVPGRLPMGVPAVPADAEERHRAEGSGGSVRASWRTEAEKLLAQARSLPPQEFERALAGAARDDDTAVRAAALVVASARYAELDVVRNAWRDAWPPHPGRLGLREHGDAIVPGLLRSRSTDAAAVLRTWGRLVPDEVAMAAGHLMTVTAGKTESAAGDTAALAHLRDCDTPARATAALRCGIGRELPLRALVAPPADGPAFPLRHPAVWALLARSPLTPDAVGLLRGWPPALRRVLGFDTDRENDPEVRDHLEPLQRILHPRIPRR</sequence>
<evidence type="ECO:0000259" key="1">
    <source>
        <dbReference type="Pfam" id="PF12770"/>
    </source>
</evidence>
<dbReference type="EMBL" id="JBHSYM010000007">
    <property type="protein sequence ID" value="MFC7011127.1"/>
    <property type="molecule type" value="Genomic_DNA"/>
</dbReference>
<organism evidence="2 3">
    <name type="scientific">Streptomyces viridiviolaceus</name>
    <dbReference type="NCBI Taxonomy" id="68282"/>
    <lineage>
        <taxon>Bacteria</taxon>
        <taxon>Bacillati</taxon>
        <taxon>Actinomycetota</taxon>
        <taxon>Actinomycetes</taxon>
        <taxon>Kitasatosporales</taxon>
        <taxon>Streptomycetaceae</taxon>
        <taxon>Streptomyces</taxon>
    </lineage>
</organism>
<dbReference type="Proteomes" id="UP001596409">
    <property type="component" value="Unassembled WGS sequence"/>
</dbReference>
<gene>
    <name evidence="2" type="ORF">ACFQMH_05260</name>
</gene>
<dbReference type="RefSeq" id="WP_189869973.1">
    <property type="nucleotide sequence ID" value="NZ_BMWA01000005.1"/>
</dbReference>
<reference evidence="3" key="1">
    <citation type="journal article" date="2019" name="Int. J. Syst. Evol. Microbiol.">
        <title>The Global Catalogue of Microorganisms (GCM) 10K type strain sequencing project: providing services to taxonomists for standard genome sequencing and annotation.</title>
        <authorList>
            <consortium name="The Broad Institute Genomics Platform"/>
            <consortium name="The Broad Institute Genome Sequencing Center for Infectious Disease"/>
            <person name="Wu L."/>
            <person name="Ma J."/>
        </authorList>
    </citation>
    <scope>NUCLEOTIDE SEQUENCE [LARGE SCALE GENOMIC DNA]</scope>
    <source>
        <strain evidence="3">JCM 4855</strain>
    </source>
</reference>
<dbReference type="InterPro" id="IPR024983">
    <property type="entry name" value="CHAT_dom"/>
</dbReference>
<name>A0ABW2DXA5_9ACTN</name>
<keyword evidence="3" id="KW-1185">Reference proteome</keyword>
<comment type="caution">
    <text evidence="2">The sequence shown here is derived from an EMBL/GenBank/DDBJ whole genome shotgun (WGS) entry which is preliminary data.</text>
</comment>
<dbReference type="Pfam" id="PF12770">
    <property type="entry name" value="CHAT"/>
    <property type="match status" value="1"/>
</dbReference>
<accession>A0ABW2DXA5</accession>
<evidence type="ECO:0000313" key="2">
    <source>
        <dbReference type="EMBL" id="MFC7011127.1"/>
    </source>
</evidence>
<feature type="domain" description="CHAT" evidence="1">
    <location>
        <begin position="188"/>
        <end position="349"/>
    </location>
</feature>
<proteinExistence type="predicted"/>